<keyword evidence="1" id="KW-0472">Membrane</keyword>
<dbReference type="RefSeq" id="XP_052905337.1">
    <property type="nucleotide sequence ID" value="XM_053048577.1"/>
</dbReference>
<evidence type="ECO:0000313" key="2">
    <source>
        <dbReference type="EMBL" id="KFG26782.1"/>
    </source>
</evidence>
<keyword evidence="1" id="KW-0812">Transmembrane</keyword>
<keyword evidence="3" id="KW-1185">Reference proteome</keyword>
<dbReference type="Proteomes" id="UP000054524">
    <property type="component" value="Unassembled WGS sequence"/>
</dbReference>
<sequence>MGNSSIINQVLSKISFYIEKLKNQRDIVYISEPNVTKSIWRHFLDNYIYVMVVTIVVYIVILLCQVQKSRLNQSNTNQITDEEALRLENLARRQLQAELPLFSDDFFKLDSEISIASQASSHTSVPILEYVVQNTQTHIPKKQSKPSFLKSLPKKMKLFSNLAVLATMSVTPRSVRNRLKLEKLIME</sequence>
<dbReference type="EMBL" id="AKIJ01000002">
    <property type="protein sequence ID" value="KFG26782.1"/>
    <property type="molecule type" value="Genomic_DNA"/>
</dbReference>
<name>A0A086J3R4_NEMA1</name>
<proteinExistence type="predicted"/>
<dbReference type="GeneID" id="77675911"/>
<comment type="caution">
    <text evidence="2">The sequence shown here is derived from an EMBL/GenBank/DDBJ whole genome shotgun (WGS) entry which is preliminary data.</text>
</comment>
<accession>A0A086J3R4</accession>
<protein>
    <submittedName>
        <fullName evidence="2">Uncharacterized protein</fullName>
    </submittedName>
</protein>
<dbReference type="AlphaFoldDB" id="A0A086J3R4"/>
<dbReference type="HOGENOM" id="CLU_1448069_0_0_1"/>
<gene>
    <name evidence="2" type="ORF">NESG_00938</name>
</gene>
<evidence type="ECO:0000313" key="3">
    <source>
        <dbReference type="Proteomes" id="UP000054524"/>
    </source>
</evidence>
<evidence type="ECO:0000256" key="1">
    <source>
        <dbReference type="SAM" id="Phobius"/>
    </source>
</evidence>
<reference evidence="2 3" key="1">
    <citation type="journal article" date="2014" name="Genome Announc.">
        <title>Genome Sequence of the Microsporidian Species Nematocida sp1 Strain ERTm6 (ATCC PRA-372).</title>
        <authorList>
            <person name="Bakowski M.A."/>
            <person name="Priest M."/>
            <person name="Young S."/>
            <person name="Cuomo C.A."/>
            <person name="Troemel E.R."/>
        </authorList>
    </citation>
    <scope>NUCLEOTIDE SEQUENCE [LARGE SCALE GENOMIC DNA]</scope>
    <source>
        <strain evidence="2 3">ERTm6</strain>
    </source>
</reference>
<organism evidence="2 3">
    <name type="scientific">Nematocida ausubeli (strain ATCC PRA-371 / ERTm2)</name>
    <name type="common">Nematode killer fungus</name>
    <dbReference type="NCBI Taxonomy" id="1913371"/>
    <lineage>
        <taxon>Eukaryota</taxon>
        <taxon>Fungi</taxon>
        <taxon>Fungi incertae sedis</taxon>
        <taxon>Microsporidia</taxon>
        <taxon>Nematocida</taxon>
    </lineage>
</organism>
<keyword evidence="1" id="KW-1133">Transmembrane helix</keyword>
<feature type="transmembrane region" description="Helical" evidence="1">
    <location>
        <begin position="47"/>
        <end position="64"/>
    </location>
</feature>